<dbReference type="Pfam" id="PF12915">
    <property type="entry name" value="DUF3833"/>
    <property type="match status" value="1"/>
</dbReference>
<name>A0ABT6UJA8_9GAMM</name>
<sequence>MHNGIRRLRRISGRAAVLIMAAGLSACSGPQIEDYAGSGPELRIDDYFLGHTRGWGMVQDYRGEVTRRFVVDVIGSMQGNQLILEEDFVYADGETQHRRWTFTPAGDRQWIGRAADVMGEATATTRGNALRMNYVLQVPIDDSTWEFSMDDWMYLQPDGRILNRTSMRKLGLEAANITLAFQRCPCDSPASEPL</sequence>
<reference evidence="3" key="1">
    <citation type="submission" date="2023-07" db="EMBL/GenBank/DDBJ databases">
        <title>Genome-based characterization of strain KMM 296 and proposal for reclassification of Cobetia litoralis and Cobetia pacifica, and emended description of the species Cobetia amphilecti and Cobetia marina.</title>
        <authorList>
            <person name="Balabanova L."/>
            <person name="Nedashkovskaya O."/>
        </authorList>
    </citation>
    <scope>NUCLEOTIDE SEQUENCE [LARGE SCALE GENOMIC DNA]</scope>
    <source>
        <strain evidence="3">NRIC 0815</strain>
    </source>
</reference>
<proteinExistence type="predicted"/>
<feature type="signal peptide" evidence="1">
    <location>
        <begin position="1"/>
        <end position="26"/>
    </location>
</feature>
<dbReference type="Proteomes" id="UP001229025">
    <property type="component" value="Unassembled WGS sequence"/>
</dbReference>
<evidence type="ECO:0000256" key="1">
    <source>
        <dbReference type="SAM" id="SignalP"/>
    </source>
</evidence>
<dbReference type="GeneID" id="97326428"/>
<keyword evidence="3" id="KW-1185">Reference proteome</keyword>
<dbReference type="RefSeq" id="WP_284726083.1">
    <property type="nucleotide sequence ID" value="NZ_CP136695.1"/>
</dbReference>
<accession>A0ABT6UJA8</accession>
<dbReference type="InterPro" id="IPR024409">
    <property type="entry name" value="DUF3833"/>
</dbReference>
<gene>
    <name evidence="2" type="ORF">QLT01_00390</name>
</gene>
<comment type="caution">
    <text evidence="2">The sequence shown here is derived from an EMBL/GenBank/DDBJ whole genome shotgun (WGS) entry which is preliminary data.</text>
</comment>
<organism evidence="2 3">
    <name type="scientific">Cobetia amphilecti</name>
    <dbReference type="NCBI Taxonomy" id="1055104"/>
    <lineage>
        <taxon>Bacteria</taxon>
        <taxon>Pseudomonadati</taxon>
        <taxon>Pseudomonadota</taxon>
        <taxon>Gammaproteobacteria</taxon>
        <taxon>Oceanospirillales</taxon>
        <taxon>Halomonadaceae</taxon>
        <taxon>Cobetia</taxon>
    </lineage>
</organism>
<protein>
    <submittedName>
        <fullName evidence="2">DUF3833 domain-containing protein</fullName>
    </submittedName>
</protein>
<feature type="chain" id="PRO_5046156780" evidence="1">
    <location>
        <begin position="27"/>
        <end position="194"/>
    </location>
</feature>
<dbReference type="EMBL" id="JASCSA010000001">
    <property type="protein sequence ID" value="MDI5882807.1"/>
    <property type="molecule type" value="Genomic_DNA"/>
</dbReference>
<keyword evidence="1" id="KW-0732">Signal</keyword>
<evidence type="ECO:0000313" key="2">
    <source>
        <dbReference type="EMBL" id="MDI5882807.1"/>
    </source>
</evidence>
<evidence type="ECO:0000313" key="3">
    <source>
        <dbReference type="Proteomes" id="UP001229025"/>
    </source>
</evidence>
<dbReference type="PROSITE" id="PS51257">
    <property type="entry name" value="PROKAR_LIPOPROTEIN"/>
    <property type="match status" value="1"/>
</dbReference>